<feature type="compositionally biased region" description="Polar residues" evidence="6">
    <location>
        <begin position="1"/>
        <end position="11"/>
    </location>
</feature>
<accession>A0A7R8WDT3</accession>
<comment type="function">
    <text evidence="1 5">Component of the ribosome assembly machinery. Nuclear paralog of the ribosomal protein P0, it binds pre-60S subunits at an early stage of assembly in the nucleolus, and is replaced by P0 in cytoplasmic pre-60S subunits and mature 80S ribosomes.</text>
</comment>
<dbReference type="Pfam" id="PF17777">
    <property type="entry name" value="RL10P_insert"/>
    <property type="match status" value="1"/>
</dbReference>
<dbReference type="GO" id="GO:0000956">
    <property type="term" value="P:nuclear-transcribed mRNA catabolic process"/>
    <property type="evidence" value="ECO:0007669"/>
    <property type="project" value="TreeGrafter"/>
</dbReference>
<dbReference type="Gene3D" id="3.30.70.1730">
    <property type="match status" value="1"/>
</dbReference>
<name>A0A7R8WDT3_9CRUS</name>
<dbReference type="InterPro" id="IPR051742">
    <property type="entry name" value="Ribosome_Assembly_uL10"/>
</dbReference>
<dbReference type="CDD" id="cd05796">
    <property type="entry name" value="Ribosomal_P0_like"/>
    <property type="match status" value="1"/>
</dbReference>
<keyword evidence="4 5" id="KW-0539">Nucleus</keyword>
<dbReference type="InterPro" id="IPR043141">
    <property type="entry name" value="Ribosomal_uL10-like_sf"/>
</dbReference>
<reference evidence="8" key="1">
    <citation type="submission" date="2020-11" db="EMBL/GenBank/DDBJ databases">
        <authorList>
            <person name="Tran Van P."/>
        </authorList>
    </citation>
    <scope>NUCLEOTIDE SEQUENCE</scope>
</reference>
<dbReference type="InterPro" id="IPR040637">
    <property type="entry name" value="Ribosomal_uL10-like_insert"/>
</dbReference>
<dbReference type="PANTHER" id="PTHR45841:SF1">
    <property type="entry name" value="MRNA TURNOVER PROTEIN 4 HOMOLOG"/>
    <property type="match status" value="1"/>
</dbReference>
<dbReference type="GO" id="GO:0000027">
    <property type="term" value="P:ribosomal large subunit assembly"/>
    <property type="evidence" value="ECO:0007669"/>
    <property type="project" value="InterPro"/>
</dbReference>
<evidence type="ECO:0000256" key="3">
    <source>
        <dbReference type="ARBA" id="ARBA00022490"/>
    </source>
</evidence>
<organism evidence="8">
    <name type="scientific">Cyprideis torosa</name>
    <dbReference type="NCBI Taxonomy" id="163714"/>
    <lineage>
        <taxon>Eukaryota</taxon>
        <taxon>Metazoa</taxon>
        <taxon>Ecdysozoa</taxon>
        <taxon>Arthropoda</taxon>
        <taxon>Crustacea</taxon>
        <taxon>Oligostraca</taxon>
        <taxon>Ostracoda</taxon>
        <taxon>Podocopa</taxon>
        <taxon>Podocopida</taxon>
        <taxon>Cytherocopina</taxon>
        <taxon>Cytheroidea</taxon>
        <taxon>Cytherideidae</taxon>
        <taxon>Cyprideis</taxon>
    </lineage>
</organism>
<dbReference type="EMBL" id="OB662301">
    <property type="protein sequence ID" value="CAD7229823.1"/>
    <property type="molecule type" value="Genomic_DNA"/>
</dbReference>
<evidence type="ECO:0000256" key="5">
    <source>
        <dbReference type="RuleBase" id="RU364039"/>
    </source>
</evidence>
<dbReference type="PANTHER" id="PTHR45841">
    <property type="entry name" value="MRNA TURNOVER PROTEIN 4 MRTO4"/>
    <property type="match status" value="1"/>
</dbReference>
<dbReference type="GO" id="GO:0003723">
    <property type="term" value="F:RNA binding"/>
    <property type="evidence" value="ECO:0007669"/>
    <property type="project" value="TreeGrafter"/>
</dbReference>
<evidence type="ECO:0000256" key="2">
    <source>
        <dbReference type="ARBA" id="ARBA00008889"/>
    </source>
</evidence>
<dbReference type="InterPro" id="IPR033867">
    <property type="entry name" value="Mrt4"/>
</dbReference>
<dbReference type="FunFam" id="3.30.70.1730:FF:000004">
    <property type="entry name" value="Ribosome assembly factor mrt4"/>
    <property type="match status" value="1"/>
</dbReference>
<comment type="subunit">
    <text evidence="5">Associates with the pre-60S ribosomal particle.</text>
</comment>
<comment type="similarity">
    <text evidence="2 5">Belongs to the universal ribosomal protein uL10 family.</text>
</comment>
<dbReference type="Pfam" id="PF00466">
    <property type="entry name" value="Ribosomal_L10"/>
    <property type="match status" value="1"/>
</dbReference>
<evidence type="ECO:0000256" key="1">
    <source>
        <dbReference type="ARBA" id="ARBA00004046"/>
    </source>
</evidence>
<keyword evidence="5" id="KW-0690">Ribosome biogenesis</keyword>
<dbReference type="AlphaFoldDB" id="A0A7R8WDT3"/>
<evidence type="ECO:0000313" key="8">
    <source>
        <dbReference type="EMBL" id="CAD7229823.1"/>
    </source>
</evidence>
<protein>
    <recommendedName>
        <fullName evidence="5">Ribosome assembly factor mrt4</fullName>
    </recommendedName>
</protein>
<dbReference type="OrthoDB" id="10262308at2759"/>
<evidence type="ECO:0000259" key="7">
    <source>
        <dbReference type="Pfam" id="PF17777"/>
    </source>
</evidence>
<feature type="region of interest" description="Disordered" evidence="6">
    <location>
        <begin position="1"/>
        <end position="21"/>
    </location>
</feature>
<comment type="subcellular location">
    <subcellularLocation>
        <location evidence="5">Cytoplasm</location>
    </subcellularLocation>
    <subcellularLocation>
        <location evidence="5">Nucleus</location>
        <location evidence="5">Nucleolus</location>
    </subcellularLocation>
</comment>
<feature type="domain" description="Large ribosomal subunit protein uL10-like insertion" evidence="7">
    <location>
        <begin position="122"/>
        <end position="162"/>
    </location>
</feature>
<dbReference type="InterPro" id="IPR001790">
    <property type="entry name" value="Ribosomal_uL10"/>
</dbReference>
<dbReference type="GO" id="GO:0030687">
    <property type="term" value="C:preribosome, large subunit precursor"/>
    <property type="evidence" value="ECO:0007669"/>
    <property type="project" value="TreeGrafter"/>
</dbReference>
<dbReference type="GO" id="GO:0006364">
    <property type="term" value="P:rRNA processing"/>
    <property type="evidence" value="ECO:0007669"/>
    <property type="project" value="TreeGrafter"/>
</dbReference>
<evidence type="ECO:0000256" key="4">
    <source>
        <dbReference type="ARBA" id="ARBA00023242"/>
    </source>
</evidence>
<proteinExistence type="inferred from homology"/>
<dbReference type="GO" id="GO:0005730">
    <property type="term" value="C:nucleolus"/>
    <property type="evidence" value="ECO:0007669"/>
    <property type="project" value="UniProtKB-SubCell"/>
</dbReference>
<gene>
    <name evidence="8" type="ORF">CTOB1V02_LOCUS7689</name>
</gene>
<dbReference type="GO" id="GO:0005737">
    <property type="term" value="C:cytoplasm"/>
    <property type="evidence" value="ECO:0007669"/>
    <property type="project" value="UniProtKB-SubCell"/>
</dbReference>
<evidence type="ECO:0000256" key="6">
    <source>
        <dbReference type="SAM" id="MobiDB-lite"/>
    </source>
</evidence>
<dbReference type="SUPFAM" id="SSF160369">
    <property type="entry name" value="Ribosomal protein L10-like"/>
    <property type="match status" value="1"/>
</dbReference>
<feature type="non-terminal residue" evidence="8">
    <location>
        <position position="1"/>
    </location>
</feature>
<sequence>MTADDSVSLTQTKKKGSEGKRKLMQGIQEALDKYERVFVFTVKDMRNAKLKDIRGEWKDSRFFLGKNKVMTLALGRSSSSETHENLHKVSKCLRGQCGLLFTNRDKEEVTSFFEEFSELDFARSGAKATETVTLEKGPLKQFPHSLEPFLRTQLGMQTKLER</sequence>
<keyword evidence="3 5" id="KW-0963">Cytoplasm</keyword>